<sequence>VVDICCVEQAPIPEPCCWCIYEVDWWWGEDPPAGDPDYREYHCLHCEEWLPPGHTEVLGDPFTGGNHTIPDPSFHQEVTFYAGPAPNGYGVAEWDTIPGLSRLNILLMEIYLNGMGYWNSQYDLINWKTSYDLTTPLGPITFYYGTLAIIPVSGNPGWPYAVGNSWINIGMSHISPPAASYHLVNATENVTTPLFPSGIECFRG</sequence>
<dbReference type="AlphaFoldDB" id="X1F5T8"/>
<organism evidence="1">
    <name type="scientific">marine sediment metagenome</name>
    <dbReference type="NCBI Taxonomy" id="412755"/>
    <lineage>
        <taxon>unclassified sequences</taxon>
        <taxon>metagenomes</taxon>
        <taxon>ecological metagenomes</taxon>
    </lineage>
</organism>
<dbReference type="EMBL" id="BARU01005711">
    <property type="protein sequence ID" value="GAH40312.1"/>
    <property type="molecule type" value="Genomic_DNA"/>
</dbReference>
<gene>
    <name evidence="1" type="ORF">S03H2_11176</name>
</gene>
<protein>
    <submittedName>
        <fullName evidence="1">Uncharacterized protein</fullName>
    </submittedName>
</protein>
<comment type="caution">
    <text evidence="1">The sequence shown here is derived from an EMBL/GenBank/DDBJ whole genome shotgun (WGS) entry which is preliminary data.</text>
</comment>
<reference evidence="1" key="1">
    <citation type="journal article" date="2014" name="Front. Microbiol.">
        <title>High frequency of phylogenetically diverse reductive dehalogenase-homologous genes in deep subseafloor sedimentary metagenomes.</title>
        <authorList>
            <person name="Kawai M."/>
            <person name="Futagami T."/>
            <person name="Toyoda A."/>
            <person name="Takaki Y."/>
            <person name="Nishi S."/>
            <person name="Hori S."/>
            <person name="Arai W."/>
            <person name="Tsubouchi T."/>
            <person name="Morono Y."/>
            <person name="Uchiyama I."/>
            <person name="Ito T."/>
            <person name="Fujiyama A."/>
            <person name="Inagaki F."/>
            <person name="Takami H."/>
        </authorList>
    </citation>
    <scope>NUCLEOTIDE SEQUENCE</scope>
    <source>
        <strain evidence="1">Expedition CK06-06</strain>
    </source>
</reference>
<name>X1F5T8_9ZZZZ</name>
<proteinExistence type="predicted"/>
<feature type="non-terminal residue" evidence="1">
    <location>
        <position position="1"/>
    </location>
</feature>
<accession>X1F5T8</accession>
<evidence type="ECO:0000313" key="1">
    <source>
        <dbReference type="EMBL" id="GAH40312.1"/>
    </source>
</evidence>